<evidence type="ECO:0000256" key="2">
    <source>
        <dbReference type="PROSITE-ProRule" id="PRU00708"/>
    </source>
</evidence>
<dbReference type="PANTHER" id="PTHR24015">
    <property type="entry name" value="OS07G0578800 PROTEIN-RELATED"/>
    <property type="match status" value="1"/>
</dbReference>
<evidence type="ECO:0000256" key="1">
    <source>
        <dbReference type="ARBA" id="ARBA00022737"/>
    </source>
</evidence>
<keyword evidence="1" id="KW-0677">Repeat</keyword>
<dbReference type="PANTHER" id="PTHR24015:SF1910">
    <property type="entry name" value="PPR REPEAT PROTEIN"/>
    <property type="match status" value="1"/>
</dbReference>
<feature type="repeat" description="PPR" evidence="2">
    <location>
        <begin position="534"/>
        <end position="568"/>
    </location>
</feature>
<feature type="repeat" description="PPR" evidence="2">
    <location>
        <begin position="464"/>
        <end position="498"/>
    </location>
</feature>
<dbReference type="InterPro" id="IPR011990">
    <property type="entry name" value="TPR-like_helical_dom_sf"/>
</dbReference>
<accession>A0ABS8TAA8</accession>
<feature type="repeat" description="PPR" evidence="2">
    <location>
        <begin position="162"/>
        <end position="196"/>
    </location>
</feature>
<dbReference type="Proteomes" id="UP000823775">
    <property type="component" value="Unassembled WGS sequence"/>
</dbReference>
<sequence>MFSPSFCLPTTTNFQIYPSYSSDYTNRFRTRKCKSFSDDRKLPCFAFKDQSFSARFDVSAKLEAPVGFCRDTEIVSHLEVPDDETSSCSDASVNSFIADLSLLGRLLQSSSSLKEVKILHAIVLKCLRSSTIFVENNLISVLVKFGRLNEARKVFDRMPEKNVVSWTAMLNGYLRYGLDDEAMNLFSEFVKRGLLWNSKTYVCVLSMAGRNCDFELGKQVHAGIIKGGFSNLILDSSIVSFYAQCGDLEGAFRVFDVIKHPDVVCWTTMITACSQHGRGKEALHIFLQLFSDGFDANEFTVCSILNACGEERELKFGKQLHAAVIKNRFRMDVFIGTSLVDMYAKCSEIDDARTVFDGMGKRNTVTWTSIIAGYARNGHAEEAIRLFRIMKRRKIYANNLTMVSILRACGLLRALPTGKEVHAQIIKNSLQDNIYLGSTLVWLYCKCSENSAAHKVLQDMPIRDVVSWTAMISGCAHLGHEYEALEYLKEMLGEGVAPNPFTYSSALKACANLEDIERGKLIHSSISKTPALSNVFVGSALINMYAKCGRLPEAIQIFDNMPERNLVSWKAMIVAYAKNGCCGEALKLMYRMQVEGIEVDDYILGTVLTACGEFKENIESKSKYFLHPKSSIV</sequence>
<organism evidence="3 4">
    <name type="scientific">Datura stramonium</name>
    <name type="common">Jimsonweed</name>
    <name type="synonym">Common thornapple</name>
    <dbReference type="NCBI Taxonomy" id="4076"/>
    <lineage>
        <taxon>Eukaryota</taxon>
        <taxon>Viridiplantae</taxon>
        <taxon>Streptophyta</taxon>
        <taxon>Embryophyta</taxon>
        <taxon>Tracheophyta</taxon>
        <taxon>Spermatophyta</taxon>
        <taxon>Magnoliopsida</taxon>
        <taxon>eudicotyledons</taxon>
        <taxon>Gunneridae</taxon>
        <taxon>Pentapetalae</taxon>
        <taxon>asterids</taxon>
        <taxon>lamiids</taxon>
        <taxon>Solanales</taxon>
        <taxon>Solanaceae</taxon>
        <taxon>Solanoideae</taxon>
        <taxon>Datureae</taxon>
        <taxon>Datura</taxon>
    </lineage>
</organism>
<proteinExistence type="predicted"/>
<dbReference type="Gene3D" id="1.25.40.10">
    <property type="entry name" value="Tetratricopeptide repeat domain"/>
    <property type="match status" value="5"/>
</dbReference>
<dbReference type="Pfam" id="PF13041">
    <property type="entry name" value="PPR_2"/>
    <property type="match status" value="4"/>
</dbReference>
<keyword evidence="4" id="KW-1185">Reference proteome</keyword>
<feature type="repeat" description="PPR" evidence="2">
    <location>
        <begin position="131"/>
        <end position="161"/>
    </location>
</feature>
<evidence type="ECO:0000313" key="4">
    <source>
        <dbReference type="Proteomes" id="UP000823775"/>
    </source>
</evidence>
<name>A0ABS8TAA8_DATST</name>
<dbReference type="InterPro" id="IPR046960">
    <property type="entry name" value="PPR_At4g14850-like_plant"/>
</dbReference>
<dbReference type="InterPro" id="IPR002885">
    <property type="entry name" value="PPR_rpt"/>
</dbReference>
<evidence type="ECO:0008006" key="5">
    <source>
        <dbReference type="Google" id="ProtNLM"/>
    </source>
</evidence>
<comment type="caution">
    <text evidence="3">The sequence shown here is derived from an EMBL/GenBank/DDBJ whole genome shotgun (WGS) entry which is preliminary data.</text>
</comment>
<dbReference type="PROSITE" id="PS51375">
    <property type="entry name" value="PPR"/>
    <property type="match status" value="6"/>
</dbReference>
<reference evidence="3 4" key="1">
    <citation type="journal article" date="2021" name="BMC Genomics">
        <title>Datura genome reveals duplications of psychoactive alkaloid biosynthetic genes and high mutation rate following tissue culture.</title>
        <authorList>
            <person name="Rajewski A."/>
            <person name="Carter-House D."/>
            <person name="Stajich J."/>
            <person name="Litt A."/>
        </authorList>
    </citation>
    <scope>NUCLEOTIDE SEQUENCE [LARGE SCALE GENOMIC DNA]</scope>
    <source>
        <strain evidence="3">AR-01</strain>
    </source>
</reference>
<protein>
    <recommendedName>
        <fullName evidence="5">Pentatricopeptide repeat-containing protein</fullName>
    </recommendedName>
</protein>
<dbReference type="NCBIfam" id="TIGR00756">
    <property type="entry name" value="PPR"/>
    <property type="match status" value="7"/>
</dbReference>
<evidence type="ECO:0000313" key="3">
    <source>
        <dbReference type="EMBL" id="MCD7468088.1"/>
    </source>
</evidence>
<feature type="repeat" description="PPR" evidence="2">
    <location>
        <begin position="363"/>
        <end position="397"/>
    </location>
</feature>
<dbReference type="Pfam" id="PF01535">
    <property type="entry name" value="PPR"/>
    <property type="match status" value="3"/>
</dbReference>
<gene>
    <name evidence="3" type="ORF">HAX54_005886</name>
</gene>
<feature type="repeat" description="PPR" evidence="2">
    <location>
        <begin position="262"/>
        <end position="296"/>
    </location>
</feature>
<dbReference type="EMBL" id="JACEIK010001295">
    <property type="protein sequence ID" value="MCD7468088.1"/>
    <property type="molecule type" value="Genomic_DNA"/>
</dbReference>